<dbReference type="EMBL" id="CP106877">
    <property type="protein sequence ID" value="WAA12900.1"/>
    <property type="molecule type" value="Genomic_DNA"/>
</dbReference>
<dbReference type="PANTHER" id="PTHR43745">
    <property type="entry name" value="NITROREDUCTASE MJ1384-RELATED"/>
    <property type="match status" value="1"/>
</dbReference>
<accession>A0A9E8RXM1</accession>
<dbReference type="CDD" id="cd02142">
    <property type="entry name" value="McbC_SagB-like_oxidoreductase"/>
    <property type="match status" value="1"/>
</dbReference>
<dbReference type="Pfam" id="PF00881">
    <property type="entry name" value="Nitroreductase"/>
    <property type="match status" value="1"/>
</dbReference>
<sequence length="284" mass="33696">MQDVKMEGTRINEVRDQIQAVREVLLNSTDFDHLKVIHEIIDDTPYKTRNFMKYMHDEYYIEHQRKDIIEKSLRKYPLKVNHSKIQNKDIFTIIANRHSLRDYANNEVDFEVFSNIIHYSFGVKYWGMGAYNQKRFPFKYTNSQGGLNYLDLYIIVNKVEKLEKGLYYYDFIRDELCLIDQGNMRPLINEINYQNEFTVYSNFVCLIVADMERVVPKYYKRAYRFAHIDTGILAAYLQLLAEYHGLGSCCLAGYLEHKIEDLLGLNSNQYPILCMSFGYPPEEI</sequence>
<dbReference type="AlphaFoldDB" id="A0A9E8RXM1"/>
<dbReference type="RefSeq" id="WP_275421032.1">
    <property type="nucleotide sequence ID" value="NZ_CP106877.1"/>
</dbReference>
<dbReference type="KEGG" id="fhl:OE105_01775"/>
<organism evidence="2 3">
    <name type="scientific">Fervidibacillus halotolerans</name>
    <dbReference type="NCBI Taxonomy" id="2980027"/>
    <lineage>
        <taxon>Bacteria</taxon>
        <taxon>Bacillati</taxon>
        <taxon>Bacillota</taxon>
        <taxon>Bacilli</taxon>
        <taxon>Bacillales</taxon>
        <taxon>Bacillaceae</taxon>
        <taxon>Fervidibacillus</taxon>
    </lineage>
</organism>
<feature type="domain" description="Nitroreductase" evidence="1">
    <location>
        <begin position="94"/>
        <end position="279"/>
    </location>
</feature>
<dbReference type="Gene3D" id="3.40.109.10">
    <property type="entry name" value="NADH Oxidase"/>
    <property type="match status" value="1"/>
</dbReference>
<evidence type="ECO:0000313" key="2">
    <source>
        <dbReference type="EMBL" id="WAA12900.1"/>
    </source>
</evidence>
<proteinExistence type="predicted"/>
<dbReference type="Proteomes" id="UP001164726">
    <property type="component" value="Chromosome"/>
</dbReference>
<dbReference type="InterPro" id="IPR052544">
    <property type="entry name" value="Bacteriocin_Proc_Enz"/>
</dbReference>
<dbReference type="SUPFAM" id="SSF55469">
    <property type="entry name" value="FMN-dependent nitroreductase-like"/>
    <property type="match status" value="1"/>
</dbReference>
<reference evidence="2" key="1">
    <citation type="submission" date="2022-09" db="EMBL/GenBank/DDBJ databases">
        <title>Complete Genomes of Fervidibacillus albus and Fervidibacillus halotolerans isolated from tidal flat sediments.</title>
        <authorList>
            <person name="Kwon K.K."/>
            <person name="Yang S.-H."/>
            <person name="Park M.J."/>
            <person name="Oh H.-M."/>
        </authorList>
    </citation>
    <scope>NUCLEOTIDE SEQUENCE</scope>
    <source>
        <strain evidence="2">MEBiC13594</strain>
    </source>
</reference>
<dbReference type="InterPro" id="IPR029479">
    <property type="entry name" value="Nitroreductase"/>
</dbReference>
<name>A0A9E8RXM1_9BACI</name>
<evidence type="ECO:0000313" key="3">
    <source>
        <dbReference type="Proteomes" id="UP001164726"/>
    </source>
</evidence>
<dbReference type="InterPro" id="IPR020051">
    <property type="entry name" value="SagB-type_dehydrogenase"/>
</dbReference>
<evidence type="ECO:0000259" key="1">
    <source>
        <dbReference type="Pfam" id="PF00881"/>
    </source>
</evidence>
<dbReference type="NCBIfam" id="TIGR03605">
    <property type="entry name" value="antibiot_sagB"/>
    <property type="match status" value="1"/>
</dbReference>
<dbReference type="GO" id="GO:0016491">
    <property type="term" value="F:oxidoreductase activity"/>
    <property type="evidence" value="ECO:0007669"/>
    <property type="project" value="InterPro"/>
</dbReference>
<gene>
    <name evidence="2" type="ORF">OE105_01775</name>
</gene>
<protein>
    <submittedName>
        <fullName evidence="2">SagB/ThcOx family dehydrogenase</fullName>
    </submittedName>
</protein>
<dbReference type="InterPro" id="IPR000415">
    <property type="entry name" value="Nitroreductase-like"/>
</dbReference>
<dbReference type="PANTHER" id="PTHR43745:SF2">
    <property type="entry name" value="NITROREDUCTASE MJ1384-RELATED"/>
    <property type="match status" value="1"/>
</dbReference>
<keyword evidence="3" id="KW-1185">Reference proteome</keyword>